<gene>
    <name evidence="3" type="primary">Aste57867_15019</name>
    <name evidence="2" type="ORF">As57867_014963</name>
    <name evidence="3" type="ORF">ASTE57867_15019</name>
</gene>
<keyword evidence="4" id="KW-1185">Reference proteome</keyword>
<dbReference type="AlphaFoldDB" id="A0A485L313"/>
<keyword evidence="1" id="KW-1133">Transmembrane helix</keyword>
<proteinExistence type="predicted"/>
<keyword evidence="1" id="KW-0812">Transmembrane</keyword>
<dbReference type="EMBL" id="CAADRA010005628">
    <property type="protein sequence ID" value="VFT91833.1"/>
    <property type="molecule type" value="Genomic_DNA"/>
</dbReference>
<dbReference type="Proteomes" id="UP000332933">
    <property type="component" value="Unassembled WGS sequence"/>
</dbReference>
<feature type="transmembrane region" description="Helical" evidence="1">
    <location>
        <begin position="336"/>
        <end position="354"/>
    </location>
</feature>
<dbReference type="EMBL" id="VJMH01005607">
    <property type="protein sequence ID" value="KAF0694071.1"/>
    <property type="molecule type" value="Genomic_DNA"/>
</dbReference>
<evidence type="ECO:0000313" key="2">
    <source>
        <dbReference type="EMBL" id="KAF0694071.1"/>
    </source>
</evidence>
<dbReference type="SUPFAM" id="SSF52058">
    <property type="entry name" value="L domain-like"/>
    <property type="match status" value="1"/>
</dbReference>
<evidence type="ECO:0000313" key="4">
    <source>
        <dbReference type="Proteomes" id="UP000332933"/>
    </source>
</evidence>
<dbReference type="PROSITE" id="PS51257">
    <property type="entry name" value="PROKAR_LIPOPROTEIN"/>
    <property type="match status" value="1"/>
</dbReference>
<dbReference type="OrthoDB" id="4090081at2759"/>
<name>A0A485L313_9STRA</name>
<evidence type="ECO:0000256" key="1">
    <source>
        <dbReference type="SAM" id="Phobius"/>
    </source>
</evidence>
<accession>A0A485L313</accession>
<sequence length="378" mass="41943">MLRRPPDSIHIQTTIVAMTSSCPYNSLPTRVSNIWVADATLCPPTVGRDGCVVDRNCSLANTTSYQAIGKCSDLKTTVWSHEYLMFIQAADGVGYMTMDMATLPDRVSYMYVLLTFDSYRFLWTHSWCGFSEFNGVTHLEIPTSFQWPANLTTLHFTDNELSSLPPMPPTLTSLHLTGNEFSDPLDFTVLPRSITDLEVINNDYTQIANVDWTNMTSLKFDGIKTITNVTFSSKLTYLYLYSSSITSWVMDSQTYNVLNQLDPIEYPGHATAGFDYLNLTITTSKSACDKVGGNLDEIWTNRGIRMMADGSIEAIKPFTVCVIGASKTMTAGTAGYIVWFVMMALISAGIVFLVRRHGGSKPISTEQRGLDAKLTAVM</sequence>
<keyword evidence="1" id="KW-0472">Membrane</keyword>
<reference evidence="2" key="2">
    <citation type="submission" date="2019-06" db="EMBL/GenBank/DDBJ databases">
        <title>Genomics analysis of Aphanomyces spp. identifies a new class of oomycete effector associated with host adaptation.</title>
        <authorList>
            <person name="Gaulin E."/>
        </authorList>
    </citation>
    <scope>NUCLEOTIDE SEQUENCE</scope>
    <source>
        <strain evidence="2">CBS 578.67</strain>
    </source>
</reference>
<evidence type="ECO:0000313" key="3">
    <source>
        <dbReference type="EMBL" id="VFT91833.1"/>
    </source>
</evidence>
<protein>
    <submittedName>
        <fullName evidence="3">Aste57867_15019 protein</fullName>
    </submittedName>
</protein>
<reference evidence="3 4" key="1">
    <citation type="submission" date="2019-03" db="EMBL/GenBank/DDBJ databases">
        <authorList>
            <person name="Gaulin E."/>
            <person name="Dumas B."/>
        </authorList>
    </citation>
    <scope>NUCLEOTIDE SEQUENCE [LARGE SCALE GENOMIC DNA]</scope>
    <source>
        <strain evidence="3">CBS 568.67</strain>
    </source>
</reference>
<organism evidence="3 4">
    <name type="scientific">Aphanomyces stellatus</name>
    <dbReference type="NCBI Taxonomy" id="120398"/>
    <lineage>
        <taxon>Eukaryota</taxon>
        <taxon>Sar</taxon>
        <taxon>Stramenopiles</taxon>
        <taxon>Oomycota</taxon>
        <taxon>Saprolegniomycetes</taxon>
        <taxon>Saprolegniales</taxon>
        <taxon>Verrucalvaceae</taxon>
        <taxon>Aphanomyces</taxon>
    </lineage>
</organism>
<dbReference type="InterPro" id="IPR032675">
    <property type="entry name" value="LRR_dom_sf"/>
</dbReference>
<dbReference type="Gene3D" id="3.80.10.10">
    <property type="entry name" value="Ribonuclease Inhibitor"/>
    <property type="match status" value="1"/>
</dbReference>